<dbReference type="SUPFAM" id="SSF52540">
    <property type="entry name" value="P-loop containing nucleoside triphosphate hydrolases"/>
    <property type="match status" value="1"/>
</dbReference>
<dbReference type="PANTHER" id="PTHR21087">
    <property type="entry name" value="SHIKIMATE KINASE"/>
    <property type="match status" value="1"/>
</dbReference>
<sequence>VGSAVLGDRPQVHLAGFMGSGKSTVGRLVARRLLWNFLDLDGVIERHEGRSVSRIFEESGARHFRDAERHVLRQVVLKPATVVALGGGTLINPESQALCRERAAVVWLRCPLEVLEKRLHDTAARRPLWGDREALQARFDERLAGYESAEFCVDADAPPDQVAECVVKLLGAEAPDDQ</sequence>
<dbReference type="AlphaFoldDB" id="A0A381TH34"/>
<dbReference type="EC" id="2.7.1.71" evidence="3"/>
<dbReference type="GO" id="GO:0005829">
    <property type="term" value="C:cytosol"/>
    <property type="evidence" value="ECO:0007669"/>
    <property type="project" value="TreeGrafter"/>
</dbReference>
<dbReference type="PROSITE" id="PS01128">
    <property type="entry name" value="SHIKIMATE_KINASE"/>
    <property type="match status" value="1"/>
</dbReference>
<evidence type="ECO:0000256" key="4">
    <source>
        <dbReference type="ARBA" id="ARBA00022605"/>
    </source>
</evidence>
<dbReference type="PRINTS" id="PR01100">
    <property type="entry name" value="SHIKIMTKNASE"/>
</dbReference>
<dbReference type="HAMAP" id="MF_00109">
    <property type="entry name" value="Shikimate_kinase"/>
    <property type="match status" value="1"/>
</dbReference>
<keyword evidence="6" id="KW-0547">Nucleotide-binding</keyword>
<evidence type="ECO:0000313" key="11">
    <source>
        <dbReference type="EMBL" id="SVA15084.1"/>
    </source>
</evidence>
<evidence type="ECO:0000256" key="3">
    <source>
        <dbReference type="ARBA" id="ARBA00012154"/>
    </source>
</evidence>
<accession>A0A381TH34</accession>
<dbReference type="CDD" id="cd00464">
    <property type="entry name" value="SK"/>
    <property type="match status" value="1"/>
</dbReference>
<comment type="catalytic activity">
    <reaction evidence="10">
        <text>shikimate + ATP = 3-phosphoshikimate + ADP + H(+)</text>
        <dbReference type="Rhea" id="RHEA:13121"/>
        <dbReference type="ChEBI" id="CHEBI:15378"/>
        <dbReference type="ChEBI" id="CHEBI:30616"/>
        <dbReference type="ChEBI" id="CHEBI:36208"/>
        <dbReference type="ChEBI" id="CHEBI:145989"/>
        <dbReference type="ChEBI" id="CHEBI:456216"/>
        <dbReference type="EC" id="2.7.1.71"/>
    </reaction>
</comment>
<dbReference type="GO" id="GO:0004765">
    <property type="term" value="F:shikimate kinase activity"/>
    <property type="evidence" value="ECO:0007669"/>
    <property type="project" value="UniProtKB-EC"/>
</dbReference>
<dbReference type="InterPro" id="IPR000623">
    <property type="entry name" value="Shikimate_kinase/TSH1"/>
</dbReference>
<evidence type="ECO:0000256" key="6">
    <source>
        <dbReference type="ARBA" id="ARBA00022741"/>
    </source>
</evidence>
<dbReference type="InterPro" id="IPR027417">
    <property type="entry name" value="P-loop_NTPase"/>
</dbReference>
<evidence type="ECO:0000256" key="1">
    <source>
        <dbReference type="ARBA" id="ARBA00004842"/>
    </source>
</evidence>
<dbReference type="EMBL" id="UINC01004541">
    <property type="protein sequence ID" value="SVA15084.1"/>
    <property type="molecule type" value="Genomic_DNA"/>
</dbReference>
<keyword evidence="8" id="KW-0067">ATP-binding</keyword>
<evidence type="ECO:0000256" key="7">
    <source>
        <dbReference type="ARBA" id="ARBA00022777"/>
    </source>
</evidence>
<dbReference type="PANTHER" id="PTHR21087:SF16">
    <property type="entry name" value="SHIKIMATE KINASE 1, CHLOROPLASTIC"/>
    <property type="match status" value="1"/>
</dbReference>
<dbReference type="UniPathway" id="UPA00053">
    <property type="reaction ID" value="UER00088"/>
</dbReference>
<proteinExistence type="inferred from homology"/>
<evidence type="ECO:0000256" key="2">
    <source>
        <dbReference type="ARBA" id="ARBA00006997"/>
    </source>
</evidence>
<keyword evidence="5" id="KW-0808">Transferase</keyword>
<reference evidence="11" key="1">
    <citation type="submission" date="2018-05" db="EMBL/GenBank/DDBJ databases">
        <authorList>
            <person name="Lanie J.A."/>
            <person name="Ng W.-L."/>
            <person name="Kazmierczak K.M."/>
            <person name="Andrzejewski T.M."/>
            <person name="Davidsen T.M."/>
            <person name="Wayne K.J."/>
            <person name="Tettelin H."/>
            <person name="Glass J.I."/>
            <person name="Rusch D."/>
            <person name="Podicherti R."/>
            <person name="Tsui H.-C.T."/>
            <person name="Winkler M.E."/>
        </authorList>
    </citation>
    <scope>NUCLEOTIDE SEQUENCE</scope>
</reference>
<feature type="non-terminal residue" evidence="11">
    <location>
        <position position="1"/>
    </location>
</feature>
<dbReference type="GO" id="GO:0009073">
    <property type="term" value="P:aromatic amino acid family biosynthetic process"/>
    <property type="evidence" value="ECO:0007669"/>
    <property type="project" value="UniProtKB-KW"/>
</dbReference>
<comment type="pathway">
    <text evidence="1">Metabolic intermediate biosynthesis; chorismate biosynthesis; chorismate from D-erythrose 4-phosphate and phosphoenolpyruvate: step 5/7.</text>
</comment>
<keyword evidence="9" id="KW-0057">Aromatic amino acid biosynthesis</keyword>
<dbReference type="GO" id="GO:0008652">
    <property type="term" value="P:amino acid biosynthetic process"/>
    <property type="evidence" value="ECO:0007669"/>
    <property type="project" value="UniProtKB-KW"/>
</dbReference>
<evidence type="ECO:0000256" key="9">
    <source>
        <dbReference type="ARBA" id="ARBA00023141"/>
    </source>
</evidence>
<evidence type="ECO:0000256" key="8">
    <source>
        <dbReference type="ARBA" id="ARBA00022840"/>
    </source>
</evidence>
<dbReference type="InterPro" id="IPR031322">
    <property type="entry name" value="Shikimate/glucono_kinase"/>
</dbReference>
<evidence type="ECO:0000256" key="10">
    <source>
        <dbReference type="ARBA" id="ARBA00048567"/>
    </source>
</evidence>
<organism evidence="11">
    <name type="scientific">marine metagenome</name>
    <dbReference type="NCBI Taxonomy" id="408172"/>
    <lineage>
        <taxon>unclassified sequences</taxon>
        <taxon>metagenomes</taxon>
        <taxon>ecological metagenomes</taxon>
    </lineage>
</organism>
<evidence type="ECO:0000256" key="5">
    <source>
        <dbReference type="ARBA" id="ARBA00022679"/>
    </source>
</evidence>
<dbReference type="GO" id="GO:0009423">
    <property type="term" value="P:chorismate biosynthetic process"/>
    <property type="evidence" value="ECO:0007669"/>
    <property type="project" value="UniProtKB-UniPathway"/>
</dbReference>
<protein>
    <recommendedName>
        <fullName evidence="3">shikimate kinase</fullName>
        <ecNumber evidence="3">2.7.1.71</ecNumber>
    </recommendedName>
</protein>
<dbReference type="Gene3D" id="3.40.50.300">
    <property type="entry name" value="P-loop containing nucleotide triphosphate hydrolases"/>
    <property type="match status" value="1"/>
</dbReference>
<dbReference type="InterPro" id="IPR023000">
    <property type="entry name" value="Shikimate_kinase_CS"/>
</dbReference>
<dbReference type="Pfam" id="PF01202">
    <property type="entry name" value="SKI"/>
    <property type="match status" value="1"/>
</dbReference>
<dbReference type="GO" id="GO:0005524">
    <property type="term" value="F:ATP binding"/>
    <property type="evidence" value="ECO:0007669"/>
    <property type="project" value="UniProtKB-KW"/>
</dbReference>
<gene>
    <name evidence="11" type="ORF">METZ01_LOCUS67938</name>
</gene>
<comment type="similarity">
    <text evidence="2">Belongs to the shikimate kinase family.</text>
</comment>
<name>A0A381TH34_9ZZZZ</name>
<keyword evidence="7" id="KW-0418">Kinase</keyword>
<keyword evidence="4" id="KW-0028">Amino-acid biosynthesis</keyword>